<evidence type="ECO:0000313" key="2">
    <source>
        <dbReference type="EMBL" id="AFS79784.1"/>
    </source>
</evidence>
<dbReference type="CDD" id="cd10035">
    <property type="entry name" value="UDG_like"/>
    <property type="match status" value="1"/>
</dbReference>
<evidence type="ECO:0000259" key="1">
    <source>
        <dbReference type="Pfam" id="PF03167"/>
    </source>
</evidence>
<feature type="domain" description="Uracil-DNA glycosylase-like" evidence="1">
    <location>
        <begin position="46"/>
        <end position="182"/>
    </location>
</feature>
<organism evidence="2 3">
    <name type="scientific">Gottschalkia acidurici (strain ATCC 7906 / DSM 604 / BCRC 14475 / CIP 104303 / KCTC 5404 / NCIMB 10678 / 9a)</name>
    <name type="common">Clostridium acidurici</name>
    <dbReference type="NCBI Taxonomy" id="1128398"/>
    <lineage>
        <taxon>Bacteria</taxon>
        <taxon>Bacillati</taxon>
        <taxon>Bacillota</taxon>
        <taxon>Tissierellia</taxon>
        <taxon>Tissierellales</taxon>
        <taxon>Gottschalkiaceae</taxon>
        <taxon>Gottschalkia</taxon>
    </lineage>
</organism>
<dbReference type="SUPFAM" id="SSF52141">
    <property type="entry name" value="Uracil-DNA glycosylase-like"/>
    <property type="match status" value="1"/>
</dbReference>
<sequence length="213" mass="24630">MNNLKTFVEELANMEVTPNVYNQYSYKCQENSVRRNNLLIYLKQMYKLKPKIILVGEAPGYRGCRLTGVPFTSEHLLMNNIEGLELFGKDKGYRLAVEKDKLLKEATATMIWRTLLEYNMMTLSWNAFPFHPHKKDNEESNRTPLKKELLIGEKPLLQMIEMFNIQKLVAVGNKAHENLSKLGITCEKVRHPAQGGKNEFVEGIRSIKEKLDI</sequence>
<dbReference type="KEGG" id="cad:Curi_c27910"/>
<proteinExistence type="predicted"/>
<dbReference type="InterPro" id="IPR036895">
    <property type="entry name" value="Uracil-DNA_glycosylase-like_sf"/>
</dbReference>
<dbReference type="Gene3D" id="3.40.470.10">
    <property type="entry name" value="Uracil-DNA glycosylase-like domain"/>
    <property type="match status" value="1"/>
</dbReference>
<dbReference type="EMBL" id="CP003326">
    <property type="protein sequence ID" value="AFS79784.1"/>
    <property type="molecule type" value="Genomic_DNA"/>
</dbReference>
<keyword evidence="3" id="KW-1185">Reference proteome</keyword>
<dbReference type="STRING" id="1128398.Curi_c27910"/>
<dbReference type="InterPro" id="IPR005122">
    <property type="entry name" value="Uracil-DNA_glycosylase-like"/>
</dbReference>
<dbReference type="Pfam" id="PF03167">
    <property type="entry name" value="UDG"/>
    <property type="match status" value="1"/>
</dbReference>
<dbReference type="OrthoDB" id="4977218at2"/>
<gene>
    <name evidence="2" type="ordered locus">Curi_c27910</name>
</gene>
<dbReference type="RefSeq" id="WP_014968918.1">
    <property type="nucleotide sequence ID" value="NC_018664.1"/>
</dbReference>
<dbReference type="HOGENOM" id="CLU_101311_0_0_9"/>
<dbReference type="Proteomes" id="UP000006094">
    <property type="component" value="Chromosome"/>
</dbReference>
<protein>
    <submittedName>
        <fullName evidence="2">Uracil-DNA glycosylase-like protein</fullName>
    </submittedName>
</protein>
<accession>K0B2R2</accession>
<evidence type="ECO:0000313" key="3">
    <source>
        <dbReference type="Proteomes" id="UP000006094"/>
    </source>
</evidence>
<dbReference type="AlphaFoldDB" id="K0B2R2"/>
<dbReference type="eggNOG" id="COG1573">
    <property type="taxonomic scope" value="Bacteria"/>
</dbReference>
<reference evidence="2 3" key="1">
    <citation type="journal article" date="2012" name="PLoS ONE">
        <title>The purine-utilizing bacterium Clostridium acidurici 9a: a genome-guided metabolic reconsideration.</title>
        <authorList>
            <person name="Hartwich K."/>
            <person name="Poehlein A."/>
            <person name="Daniel R."/>
        </authorList>
    </citation>
    <scope>NUCLEOTIDE SEQUENCE [LARGE SCALE GENOMIC DNA]</scope>
    <source>
        <strain evidence="3">ATCC 7906 / DSM 604 / BCRC 14475 / CIP 104303 / KCTC 5404 / NCIMB 10678 / 9a</strain>
    </source>
</reference>
<name>K0B2R2_GOTA9</name>
<dbReference type="PATRIC" id="fig|1128398.3.peg.2882"/>